<evidence type="ECO:0000256" key="3">
    <source>
        <dbReference type="ARBA" id="ARBA00023064"/>
    </source>
</evidence>
<dbReference type="NCBIfam" id="TIGR00872">
    <property type="entry name" value="gnd_rel"/>
    <property type="match status" value="1"/>
</dbReference>
<dbReference type="OrthoDB" id="9804542at2"/>
<dbReference type="NCBIfam" id="NF007161">
    <property type="entry name" value="PRK09599.1"/>
    <property type="match status" value="1"/>
</dbReference>
<dbReference type="PROSITE" id="PS00461">
    <property type="entry name" value="6PGD"/>
    <property type="match status" value="1"/>
</dbReference>
<gene>
    <name evidence="5" type="ORF">SAMN04488113_10931</name>
</gene>
<dbReference type="STRING" id="1130080.SAMN04488113_10931"/>
<dbReference type="InterPro" id="IPR008927">
    <property type="entry name" value="6-PGluconate_DH-like_C_sf"/>
</dbReference>
<dbReference type="Proteomes" id="UP000198564">
    <property type="component" value="Unassembled WGS sequence"/>
</dbReference>
<dbReference type="Pfam" id="PF03446">
    <property type="entry name" value="NAD_binding_2"/>
    <property type="match status" value="1"/>
</dbReference>
<dbReference type="GO" id="GO:0004616">
    <property type="term" value="F:phosphogluconate dehydrogenase (decarboxylating) activity"/>
    <property type="evidence" value="ECO:0007669"/>
    <property type="project" value="InterPro"/>
</dbReference>
<dbReference type="PRINTS" id="PR00076">
    <property type="entry name" value="6PGDHDRGNASE"/>
</dbReference>
<dbReference type="InterPro" id="IPR006114">
    <property type="entry name" value="6PGDH_C"/>
</dbReference>
<dbReference type="SMART" id="SM01350">
    <property type="entry name" value="6PGD"/>
    <property type="match status" value="1"/>
</dbReference>
<accession>A0A1H6SG05</accession>
<keyword evidence="6" id="KW-1185">Reference proteome</keyword>
<keyword evidence="2" id="KW-0560">Oxidoreductase</keyword>
<dbReference type="InterPro" id="IPR036291">
    <property type="entry name" value="NAD(P)-bd_dom_sf"/>
</dbReference>
<keyword evidence="3" id="KW-0311">Gluconate utilization</keyword>
<dbReference type="GO" id="GO:0019521">
    <property type="term" value="P:D-gluconate metabolic process"/>
    <property type="evidence" value="ECO:0007669"/>
    <property type="project" value="UniProtKB-KW"/>
</dbReference>
<dbReference type="InterPro" id="IPR013328">
    <property type="entry name" value="6PGD_dom2"/>
</dbReference>
<evidence type="ECO:0000313" key="5">
    <source>
        <dbReference type="EMBL" id="SEI66821.1"/>
    </source>
</evidence>
<sequence length="300" mass="33566">MEIGIIGLGKMGLNLAENMANQEYKVFGMDTDLTLKEEVNVKNIEFVETIEKLMSKFTKRKIIWMMLPAGEITESVFQKVKRQLQPGDYIIDGGNAHFEDSKRRGKECEKENLHFFDVGTSGGVSGALNGACMMVGGDENAFSQIENIFKSVNVKDGYLYAGPSGSGHYLKMVHNGVEYGMMQSIGEGFNILEHAEYDYDMAKVAKVWNNGSVIRSWLMELAFDFFSEDANLDDIEGVIHSSGEGQWTVQEALKLQIPVPVIAQSLMTRYSSMDKDKYGEKVVSSLRYAFGGHTIKRKED</sequence>
<dbReference type="InterPro" id="IPR006115">
    <property type="entry name" value="6PGDH_NADP-bd"/>
</dbReference>
<dbReference type="PANTHER" id="PTHR11811">
    <property type="entry name" value="6-PHOSPHOGLUCONATE DEHYDROGENASE"/>
    <property type="match status" value="1"/>
</dbReference>
<dbReference type="InterPro" id="IPR006183">
    <property type="entry name" value="Pgluconate_DH"/>
</dbReference>
<dbReference type="Gene3D" id="3.40.50.720">
    <property type="entry name" value="NAD(P)-binding Rossmann-like Domain"/>
    <property type="match status" value="1"/>
</dbReference>
<organism evidence="5 6">
    <name type="scientific">Alkalibacterium gilvum</name>
    <dbReference type="NCBI Taxonomy" id="1130080"/>
    <lineage>
        <taxon>Bacteria</taxon>
        <taxon>Bacillati</taxon>
        <taxon>Bacillota</taxon>
        <taxon>Bacilli</taxon>
        <taxon>Lactobacillales</taxon>
        <taxon>Carnobacteriaceae</taxon>
        <taxon>Alkalibacterium</taxon>
    </lineage>
</organism>
<feature type="domain" description="6-phosphogluconate dehydrogenase C-terminal" evidence="4">
    <location>
        <begin position="167"/>
        <end position="300"/>
    </location>
</feature>
<evidence type="ECO:0000259" key="4">
    <source>
        <dbReference type="SMART" id="SM01350"/>
    </source>
</evidence>
<dbReference type="EMBL" id="FNYW01000009">
    <property type="protein sequence ID" value="SEI66821.1"/>
    <property type="molecule type" value="Genomic_DNA"/>
</dbReference>
<dbReference type="SUPFAM" id="SSF48179">
    <property type="entry name" value="6-phosphogluconate dehydrogenase C-terminal domain-like"/>
    <property type="match status" value="1"/>
</dbReference>
<evidence type="ECO:0000256" key="2">
    <source>
        <dbReference type="ARBA" id="ARBA00023002"/>
    </source>
</evidence>
<dbReference type="GO" id="GO:0050661">
    <property type="term" value="F:NADP binding"/>
    <property type="evidence" value="ECO:0007669"/>
    <property type="project" value="InterPro"/>
</dbReference>
<dbReference type="SUPFAM" id="SSF51735">
    <property type="entry name" value="NAD(P)-binding Rossmann-fold domains"/>
    <property type="match status" value="1"/>
</dbReference>
<dbReference type="InterPro" id="IPR006184">
    <property type="entry name" value="6PGdom_BS"/>
</dbReference>
<proteinExistence type="inferred from homology"/>
<dbReference type="RefSeq" id="WP_091633756.1">
    <property type="nucleotide sequence ID" value="NZ_FNYW01000009.1"/>
</dbReference>
<evidence type="ECO:0000313" key="6">
    <source>
        <dbReference type="Proteomes" id="UP000198564"/>
    </source>
</evidence>
<dbReference type="Pfam" id="PF00393">
    <property type="entry name" value="6PGD"/>
    <property type="match status" value="1"/>
</dbReference>
<comment type="similarity">
    <text evidence="1">Belongs to the 6-phosphogluconate dehydrogenase family.</text>
</comment>
<dbReference type="InterPro" id="IPR004849">
    <property type="entry name" value="6DGDH_YqeC"/>
</dbReference>
<evidence type="ECO:0000256" key="1">
    <source>
        <dbReference type="ARBA" id="ARBA00008419"/>
    </source>
</evidence>
<name>A0A1H6SG05_9LACT</name>
<dbReference type="AlphaFoldDB" id="A0A1H6SG05"/>
<dbReference type="Gene3D" id="1.10.1040.10">
    <property type="entry name" value="N-(1-d-carboxylethyl)-l-norvaline Dehydrogenase, domain 2"/>
    <property type="match status" value="1"/>
</dbReference>
<reference evidence="6" key="1">
    <citation type="submission" date="2016-10" db="EMBL/GenBank/DDBJ databases">
        <authorList>
            <person name="Varghese N."/>
            <person name="Submissions S."/>
        </authorList>
    </citation>
    <scope>NUCLEOTIDE SEQUENCE [LARGE SCALE GENOMIC DNA]</scope>
    <source>
        <strain evidence="6">DSM 25751</strain>
    </source>
</reference>
<dbReference type="GO" id="GO:0006098">
    <property type="term" value="P:pentose-phosphate shunt"/>
    <property type="evidence" value="ECO:0007669"/>
    <property type="project" value="InterPro"/>
</dbReference>
<protein>
    <submittedName>
        <fullName evidence="5">6-phosphogluconate dehydrogenase</fullName>
    </submittedName>
</protein>